<dbReference type="EMBL" id="JBHSJJ010000015">
    <property type="protein sequence ID" value="MFC4874151.1"/>
    <property type="molecule type" value="Genomic_DNA"/>
</dbReference>
<keyword evidence="1" id="KW-0732">Signal</keyword>
<feature type="chain" id="PRO_5045062849" evidence="1">
    <location>
        <begin position="23"/>
        <end position="324"/>
    </location>
</feature>
<evidence type="ECO:0000313" key="3">
    <source>
        <dbReference type="Proteomes" id="UP001595818"/>
    </source>
</evidence>
<sequence>MKTPHYFLLALFSLTCFRAANAQDEKAPRDSIHYTGNENLDLLILLTDYHDLTRDGLVKEMLTDFQSKLEKIEEDLPKDSPYVIEYSYQQTIEIHQTSLVKSYKISDQTGLVENFKNQAIITDAGKGHQAILSFNDLDDLKTIDLSSVLDGIIAELPGKHRFQRFLEYKTDPSSNKPKLIRDRHTGYMDMLSLKAGVGANVYQNRFLTDISGEIGLHLNQKGILKNQLYISNNLLFSFDANRAVLNNFTNIGYRRNFSNQREKPNWLGAEFGLLTKQNGEIFRENTMRIGMNWDVGKHINVAPQLYFNGFFKQVSPGFRIGIGL</sequence>
<name>A0ABV9T6P9_9BACT</name>
<protein>
    <submittedName>
        <fullName evidence="2">Uncharacterized protein</fullName>
    </submittedName>
</protein>
<evidence type="ECO:0000256" key="1">
    <source>
        <dbReference type="SAM" id="SignalP"/>
    </source>
</evidence>
<reference evidence="3" key="1">
    <citation type="journal article" date="2019" name="Int. J. Syst. Evol. Microbiol.">
        <title>The Global Catalogue of Microorganisms (GCM) 10K type strain sequencing project: providing services to taxonomists for standard genome sequencing and annotation.</title>
        <authorList>
            <consortium name="The Broad Institute Genomics Platform"/>
            <consortium name="The Broad Institute Genome Sequencing Center for Infectious Disease"/>
            <person name="Wu L."/>
            <person name="Ma J."/>
        </authorList>
    </citation>
    <scope>NUCLEOTIDE SEQUENCE [LARGE SCALE GENOMIC DNA]</scope>
    <source>
        <strain evidence="3">CGMCC 4.7466</strain>
    </source>
</reference>
<proteinExistence type="predicted"/>
<organism evidence="2 3">
    <name type="scientific">Negadavirga shengliensis</name>
    <dbReference type="NCBI Taxonomy" id="1389218"/>
    <lineage>
        <taxon>Bacteria</taxon>
        <taxon>Pseudomonadati</taxon>
        <taxon>Bacteroidota</taxon>
        <taxon>Cytophagia</taxon>
        <taxon>Cytophagales</taxon>
        <taxon>Cyclobacteriaceae</taxon>
        <taxon>Negadavirga</taxon>
    </lineage>
</organism>
<dbReference type="Proteomes" id="UP001595818">
    <property type="component" value="Unassembled WGS sequence"/>
</dbReference>
<feature type="signal peptide" evidence="1">
    <location>
        <begin position="1"/>
        <end position="22"/>
    </location>
</feature>
<accession>A0ABV9T6P9</accession>
<gene>
    <name evidence="2" type="ORF">ACFPFU_20775</name>
</gene>
<dbReference type="RefSeq" id="WP_377067719.1">
    <property type="nucleotide sequence ID" value="NZ_JBHSJJ010000015.1"/>
</dbReference>
<evidence type="ECO:0000313" key="2">
    <source>
        <dbReference type="EMBL" id="MFC4874151.1"/>
    </source>
</evidence>
<keyword evidence="3" id="KW-1185">Reference proteome</keyword>
<comment type="caution">
    <text evidence="2">The sequence shown here is derived from an EMBL/GenBank/DDBJ whole genome shotgun (WGS) entry which is preliminary data.</text>
</comment>